<organism evidence="1">
    <name type="scientific">Hymenochirus curtipes</name>
    <name type="common">western dwarf clawed frog</name>
    <dbReference type="NCBI Taxonomy" id="8362"/>
    <lineage>
        <taxon>Eukaryota</taxon>
        <taxon>Metazoa</taxon>
        <taxon>Chordata</taxon>
        <taxon>Craniata</taxon>
        <taxon>Vertebrata</taxon>
        <taxon>Euteleostomi</taxon>
        <taxon>Amphibia</taxon>
        <taxon>Batrachia</taxon>
        <taxon>Anura</taxon>
        <taxon>Pipoidea</taxon>
        <taxon>Pipidae</taxon>
        <taxon>Pipinae</taxon>
        <taxon>Hymenochirus</taxon>
    </lineage>
</organism>
<reference evidence="1" key="1">
    <citation type="submission" date="2011-09" db="EMBL/GenBank/DDBJ databases">
        <title>The odds of duplicate gene persistence after polyploidization.</title>
        <authorList>
            <person name="Chain F.J.J."/>
            <person name="Evans B.J."/>
            <person name="Dushoff J."/>
        </authorList>
    </citation>
    <scope>NUCLEOTIDE SEQUENCE</scope>
    <source>
        <tissue evidence="1">Liver</tissue>
    </source>
</reference>
<accession>G5E230</accession>
<sequence>MASQRITRDTFDAVVQEKMKRYRISMDQALSETIREFQLEGKGPARQTRGGKVQRSPAGDLIKQHKALFKVNTEVCKKVVECFRNSMNTVFMCRKAMVLLGQTFSMATAARQNNILNVLGLADLDLKPSDFPNMKDSFLFGKDFLFDKDSSEYKYYHKKLA</sequence>
<feature type="non-terminal residue" evidence="1">
    <location>
        <position position="161"/>
    </location>
</feature>
<name>G5E230_9PIPI</name>
<feature type="non-terminal residue" evidence="1">
    <location>
        <position position="1"/>
    </location>
</feature>
<dbReference type="AlphaFoldDB" id="G5E230"/>
<proteinExistence type="evidence at transcript level"/>
<protein>
    <submittedName>
        <fullName evidence="1">Putative surp and g patch domain containing 2</fullName>
    </submittedName>
</protein>
<dbReference type="EMBL" id="JP287444">
    <property type="protein sequence ID" value="AEQ18287.1"/>
    <property type="molecule type" value="mRNA"/>
</dbReference>
<evidence type="ECO:0000313" key="1">
    <source>
        <dbReference type="EMBL" id="AEQ18287.1"/>
    </source>
</evidence>